<protein>
    <recommendedName>
        <fullName evidence="1">Caspase family p20 domain-containing protein</fullName>
    </recommendedName>
</protein>
<comment type="caution">
    <text evidence="2">The sequence shown here is derived from an EMBL/GenBank/DDBJ whole genome shotgun (WGS) entry which is preliminary data.</text>
</comment>
<feature type="domain" description="Caspase family p20" evidence="1">
    <location>
        <begin position="1"/>
        <end position="34"/>
    </location>
</feature>
<dbReference type="InterPro" id="IPR029030">
    <property type="entry name" value="Caspase-like_dom_sf"/>
</dbReference>
<dbReference type="SUPFAM" id="SSF52129">
    <property type="entry name" value="Caspase-like"/>
    <property type="match status" value="1"/>
</dbReference>
<dbReference type="InterPro" id="IPR001309">
    <property type="entry name" value="Pept_C14_p20"/>
</dbReference>
<dbReference type="GO" id="GO:0006508">
    <property type="term" value="P:proteolysis"/>
    <property type="evidence" value="ECO:0007669"/>
    <property type="project" value="InterPro"/>
</dbReference>
<dbReference type="OrthoDB" id="6097640at2759"/>
<name>X6MD24_RETFI</name>
<dbReference type="Proteomes" id="UP000023152">
    <property type="component" value="Unassembled WGS sequence"/>
</dbReference>
<evidence type="ECO:0000313" key="3">
    <source>
        <dbReference type="Proteomes" id="UP000023152"/>
    </source>
</evidence>
<dbReference type="PROSITE" id="PS50208">
    <property type="entry name" value="CASPASE_P20"/>
    <property type="match status" value="1"/>
</dbReference>
<evidence type="ECO:0000313" key="2">
    <source>
        <dbReference type="EMBL" id="ETO11794.1"/>
    </source>
</evidence>
<keyword evidence="3" id="KW-1185">Reference proteome</keyword>
<sequence>MSINTIRQHFDCHKRESLKDCPKIFIIDICRGERAPKAYEVPTRGSIQEQVTYGHNDDGFLLIWSTTSGHKVIDLSLLSKSMKKVISAMYKNGYSLHQMLKEIRDDIRKSKSGEWYCIESQDTTAYDIIFAPRKSQ</sequence>
<reference evidence="2 3" key="1">
    <citation type="journal article" date="2013" name="Curr. Biol.">
        <title>The Genome of the Foraminiferan Reticulomyxa filosa.</title>
        <authorList>
            <person name="Glockner G."/>
            <person name="Hulsmann N."/>
            <person name="Schleicher M."/>
            <person name="Noegel A.A."/>
            <person name="Eichinger L."/>
            <person name="Gallinger C."/>
            <person name="Pawlowski J."/>
            <person name="Sierra R."/>
            <person name="Euteneuer U."/>
            <person name="Pillet L."/>
            <person name="Moustafa A."/>
            <person name="Platzer M."/>
            <person name="Groth M."/>
            <person name="Szafranski K."/>
            <person name="Schliwa M."/>
        </authorList>
    </citation>
    <scope>NUCLEOTIDE SEQUENCE [LARGE SCALE GENOMIC DNA]</scope>
</reference>
<dbReference type="AlphaFoldDB" id="X6MD24"/>
<proteinExistence type="predicted"/>
<organism evidence="2 3">
    <name type="scientific">Reticulomyxa filosa</name>
    <dbReference type="NCBI Taxonomy" id="46433"/>
    <lineage>
        <taxon>Eukaryota</taxon>
        <taxon>Sar</taxon>
        <taxon>Rhizaria</taxon>
        <taxon>Retaria</taxon>
        <taxon>Foraminifera</taxon>
        <taxon>Monothalamids</taxon>
        <taxon>Reticulomyxidae</taxon>
        <taxon>Reticulomyxa</taxon>
    </lineage>
</organism>
<dbReference type="Pfam" id="PF00656">
    <property type="entry name" value="Peptidase_C14"/>
    <property type="match status" value="1"/>
</dbReference>
<dbReference type="Gene3D" id="3.40.50.1460">
    <property type="match status" value="1"/>
</dbReference>
<accession>X6MD24</accession>
<gene>
    <name evidence="2" type="ORF">RFI_25582</name>
</gene>
<dbReference type="InterPro" id="IPR011600">
    <property type="entry name" value="Pept_C14_caspase"/>
</dbReference>
<evidence type="ECO:0000259" key="1">
    <source>
        <dbReference type="PROSITE" id="PS50208"/>
    </source>
</evidence>
<dbReference type="GO" id="GO:0004197">
    <property type="term" value="F:cysteine-type endopeptidase activity"/>
    <property type="evidence" value="ECO:0007669"/>
    <property type="project" value="InterPro"/>
</dbReference>
<dbReference type="EMBL" id="ASPP01022031">
    <property type="protein sequence ID" value="ETO11794.1"/>
    <property type="molecule type" value="Genomic_DNA"/>
</dbReference>